<dbReference type="AlphaFoldDB" id="A0A8D8AXE0"/>
<protein>
    <submittedName>
        <fullName evidence="1">(northern house mosquito) hypothetical protein</fullName>
    </submittedName>
</protein>
<proteinExistence type="predicted"/>
<name>A0A8D8AXE0_CULPI</name>
<evidence type="ECO:0000313" key="1">
    <source>
        <dbReference type="EMBL" id="CAG6463954.1"/>
    </source>
</evidence>
<sequence>MPQHLPSSHLLSRDTRGAVNRPAILLRGRLNASFSGNALFPVRLTIVTIAATLWGDFRLRFRRLSASRFLAALQPVSHLLLRGFFGLQRVNLGLAGFNLLLHRRLLLQKLLLRS</sequence>
<accession>A0A8D8AXE0</accession>
<organism evidence="1">
    <name type="scientific">Culex pipiens</name>
    <name type="common">House mosquito</name>
    <dbReference type="NCBI Taxonomy" id="7175"/>
    <lineage>
        <taxon>Eukaryota</taxon>
        <taxon>Metazoa</taxon>
        <taxon>Ecdysozoa</taxon>
        <taxon>Arthropoda</taxon>
        <taxon>Hexapoda</taxon>
        <taxon>Insecta</taxon>
        <taxon>Pterygota</taxon>
        <taxon>Neoptera</taxon>
        <taxon>Endopterygota</taxon>
        <taxon>Diptera</taxon>
        <taxon>Nematocera</taxon>
        <taxon>Culicoidea</taxon>
        <taxon>Culicidae</taxon>
        <taxon>Culicinae</taxon>
        <taxon>Culicini</taxon>
        <taxon>Culex</taxon>
        <taxon>Culex</taxon>
    </lineage>
</organism>
<dbReference type="EMBL" id="HBUE01049923">
    <property type="protein sequence ID" value="CAG6463954.1"/>
    <property type="molecule type" value="Transcribed_RNA"/>
</dbReference>
<dbReference type="EMBL" id="HBUE01049924">
    <property type="protein sequence ID" value="CAG6463957.1"/>
    <property type="molecule type" value="Transcribed_RNA"/>
</dbReference>
<reference evidence="1" key="1">
    <citation type="submission" date="2021-05" db="EMBL/GenBank/DDBJ databases">
        <authorList>
            <person name="Alioto T."/>
            <person name="Alioto T."/>
            <person name="Gomez Garrido J."/>
        </authorList>
    </citation>
    <scope>NUCLEOTIDE SEQUENCE</scope>
</reference>